<keyword evidence="3" id="KW-1185">Reference proteome</keyword>
<evidence type="ECO:0000313" key="2">
    <source>
        <dbReference type="EMBL" id="MBK5896632.1"/>
    </source>
</evidence>
<comment type="caution">
    <text evidence="2">The sequence shown here is derived from an EMBL/GenBank/DDBJ whole genome shotgun (WGS) entry which is preliminary data.</text>
</comment>
<protein>
    <recommendedName>
        <fullName evidence="1">DUF7723 domain-containing protein</fullName>
    </recommendedName>
</protein>
<dbReference type="Proteomes" id="UP000604730">
    <property type="component" value="Unassembled WGS sequence"/>
</dbReference>
<evidence type="ECO:0000313" key="3">
    <source>
        <dbReference type="Proteomes" id="UP000604730"/>
    </source>
</evidence>
<accession>A0ABS1IXL2</accession>
<dbReference type="RefSeq" id="WP_208428192.1">
    <property type="nucleotide sequence ID" value="NZ_JAEPRJ010000001.1"/>
</dbReference>
<dbReference type="InterPro" id="IPR056140">
    <property type="entry name" value="DUF7723"/>
</dbReference>
<gene>
    <name evidence="2" type="ORF">JJN12_02370</name>
</gene>
<proteinExistence type="predicted"/>
<reference evidence="2 3" key="1">
    <citation type="submission" date="2021-01" db="EMBL/GenBank/DDBJ databases">
        <title>Isolation and description of Catonella massiliensis sp. nov., a novel Catonella species, isolated from a stable periodontitis subject.</title>
        <authorList>
            <person name="Antezack A."/>
            <person name="Boxberger M."/>
            <person name="La Scola B."/>
            <person name="Monnet-Corti V."/>
        </authorList>
    </citation>
    <scope>NUCLEOTIDE SEQUENCE [LARGE SCALE GENOMIC DNA]</scope>
    <source>
        <strain evidence="2 3">Marseille-Q4567</strain>
    </source>
</reference>
<sequence>MHLDIKGIADKADLIVNGYAYTKDKGYIRVINLNNLSHAAVIYNDKIVETNMDDIESQIVLDYYFQDKEFIEEKAYA</sequence>
<evidence type="ECO:0000259" key="1">
    <source>
        <dbReference type="Pfam" id="PF24848"/>
    </source>
</evidence>
<dbReference type="Pfam" id="PF24848">
    <property type="entry name" value="DUF7723"/>
    <property type="match status" value="1"/>
</dbReference>
<name>A0ABS1IXL2_9FIRM</name>
<dbReference type="EMBL" id="JAEPRJ010000001">
    <property type="protein sequence ID" value="MBK5896632.1"/>
    <property type="molecule type" value="Genomic_DNA"/>
</dbReference>
<organism evidence="2 3">
    <name type="scientific">Catonella massiliensis</name>
    <dbReference type="NCBI Taxonomy" id="2799636"/>
    <lineage>
        <taxon>Bacteria</taxon>
        <taxon>Bacillati</taxon>
        <taxon>Bacillota</taxon>
        <taxon>Clostridia</taxon>
        <taxon>Lachnospirales</taxon>
        <taxon>Lachnospiraceae</taxon>
        <taxon>Catonella</taxon>
    </lineage>
</organism>
<feature type="domain" description="DUF7723" evidence="1">
    <location>
        <begin position="3"/>
        <end position="71"/>
    </location>
</feature>